<sequence>MAGPIWKPVELVFTGDSTRRYVIWKGEIDGQPIVTHGFGALFPERYLPSRSAETSIWHCPVRTYGQAYATPPDLGDHFVRFHAGAILHDHLDGTFSVLTQDPETAYGANCQPYVASQGQRLPSPSLRQPSHSVPLHPGPGASDTPAVAANRHDKSKPQTGTGNKPTSSSSEVNSDDESDGNESDSSDAGQTDTNDSDGNGDSESDESDTDEEEPEEEVGHGKANETELQSNDNSEASAGDSDTNDDESSGSKIDQQDEDRPARANIKVTTNRLSNVDIKEEDTARSPPATSPTPSAEDGKKRTNPSDCKYANSEVWKYITSFTADLIPVPADPCLLELRILPRQRDLPYCWKNWLNSRKPSLKTLTAVALYLSGVQRNTPCGDIMRCADFRDLYDELYYYGDKNAPDFHPEFAFDTCIQLPDYLREVSPALEERFRSYYCCNAFYRHTKELSVPGASVDLSTQPQTATSRKRKADNDEVAPAHKKAKISQAPIIQNGRRMKKWDVKDNRMSKSGTQPAEWETKWEKLPHNGRPLHSGRKFFMTL</sequence>
<proteinExistence type="predicted"/>
<comment type="caution">
    <text evidence="2">The sequence shown here is derived from an EMBL/GenBank/DDBJ whole genome shotgun (WGS) entry which is preliminary data.</text>
</comment>
<evidence type="ECO:0000313" key="2">
    <source>
        <dbReference type="EMBL" id="KAL0466139.1"/>
    </source>
</evidence>
<dbReference type="Proteomes" id="UP001451303">
    <property type="component" value="Unassembled WGS sequence"/>
</dbReference>
<dbReference type="EMBL" id="JAVLET010000014">
    <property type="protein sequence ID" value="KAL0466139.1"/>
    <property type="molecule type" value="Genomic_DNA"/>
</dbReference>
<keyword evidence="3" id="KW-1185">Reference proteome</keyword>
<name>A0ABR3D0D4_NEUIN</name>
<feature type="compositionally biased region" description="Polar residues" evidence="1">
    <location>
        <begin position="226"/>
        <end position="236"/>
    </location>
</feature>
<feature type="region of interest" description="Disordered" evidence="1">
    <location>
        <begin position="115"/>
        <end position="306"/>
    </location>
</feature>
<feature type="compositionally biased region" description="Low complexity" evidence="1">
    <location>
        <begin position="285"/>
        <end position="296"/>
    </location>
</feature>
<organism evidence="2 3">
    <name type="scientific">Neurospora intermedia</name>
    <dbReference type="NCBI Taxonomy" id="5142"/>
    <lineage>
        <taxon>Eukaryota</taxon>
        <taxon>Fungi</taxon>
        <taxon>Dikarya</taxon>
        <taxon>Ascomycota</taxon>
        <taxon>Pezizomycotina</taxon>
        <taxon>Sordariomycetes</taxon>
        <taxon>Sordariomycetidae</taxon>
        <taxon>Sordariales</taxon>
        <taxon>Sordariaceae</taxon>
        <taxon>Neurospora</taxon>
    </lineage>
</organism>
<feature type="compositionally biased region" description="Acidic residues" evidence="1">
    <location>
        <begin position="194"/>
        <end position="216"/>
    </location>
</feature>
<feature type="region of interest" description="Disordered" evidence="1">
    <location>
        <begin position="456"/>
        <end position="487"/>
    </location>
</feature>
<reference evidence="2 3" key="1">
    <citation type="submission" date="2023-09" db="EMBL/GenBank/DDBJ databases">
        <title>Multi-omics analysis of a traditional fermented food reveals byproduct-associated fungal strains for waste-to-food upcycling.</title>
        <authorList>
            <consortium name="Lawrence Berkeley National Laboratory"/>
            <person name="Rekdal V.M."/>
            <person name="Villalobos-Escobedo J.M."/>
            <person name="Rodriguez-Valeron N."/>
            <person name="Garcia M.O."/>
            <person name="Vasquez D.P."/>
            <person name="Damayanti I."/>
            <person name="Sorensen P.M."/>
            <person name="Baidoo E.E."/>
            <person name="De Carvalho A.C."/>
            <person name="Riley R."/>
            <person name="Lipzen A."/>
            <person name="He G."/>
            <person name="Yan M."/>
            <person name="Haridas S."/>
            <person name="Daum C."/>
            <person name="Yoshinaga Y."/>
            <person name="Ng V."/>
            <person name="Grigoriev I.V."/>
            <person name="Munk R."/>
            <person name="Nuraida L."/>
            <person name="Wijaya C.H."/>
            <person name="Morales P.-C."/>
            <person name="Keasling J.D."/>
        </authorList>
    </citation>
    <scope>NUCLEOTIDE SEQUENCE [LARGE SCALE GENOMIC DNA]</scope>
    <source>
        <strain evidence="2 3">FGSC 2613</strain>
    </source>
</reference>
<accession>A0ABR3D0D4</accession>
<feature type="compositionally biased region" description="Acidic residues" evidence="1">
    <location>
        <begin position="173"/>
        <end position="185"/>
    </location>
</feature>
<gene>
    <name evidence="2" type="ORF">QR685DRAFT_557549</name>
</gene>
<evidence type="ECO:0000256" key="1">
    <source>
        <dbReference type="SAM" id="MobiDB-lite"/>
    </source>
</evidence>
<feature type="compositionally biased region" description="Polar residues" evidence="1">
    <location>
        <begin position="115"/>
        <end position="131"/>
    </location>
</feature>
<evidence type="ECO:0000313" key="3">
    <source>
        <dbReference type="Proteomes" id="UP001451303"/>
    </source>
</evidence>
<protein>
    <submittedName>
        <fullName evidence="2">Uncharacterized protein</fullName>
    </submittedName>
</protein>
<feature type="compositionally biased region" description="Polar residues" evidence="1">
    <location>
        <begin position="157"/>
        <end position="166"/>
    </location>
</feature>
<feature type="compositionally biased region" description="Polar residues" evidence="1">
    <location>
        <begin position="459"/>
        <end position="468"/>
    </location>
</feature>